<feature type="binding site" evidence="6">
    <location>
        <position position="307"/>
    </location>
    <ligand>
        <name>D-dopa</name>
        <dbReference type="ChEBI" id="CHEBI:149689"/>
    </ligand>
</feature>
<dbReference type="InterPro" id="IPR006076">
    <property type="entry name" value="FAD-dep_OxRdtase"/>
</dbReference>
<dbReference type="Pfam" id="PF01266">
    <property type="entry name" value="DAO"/>
    <property type="match status" value="1"/>
</dbReference>
<sequence>MRIGVIGAGVVGLTTALELQNQFRNAEIEIVADKFGEDTTSYVAAGVFRPGTSFSGPNIDVTRKWINDAYNHWDEIANSSEGGEAGVCSLSCYMFSSTDKSIVRNHYIEKLVPIYRQASEEELKICPGDWKYGSYFQTLLTEFSIYQIWAMEKYLKNGGKIKIQTIQTLISLQNQYDVIVNCCGLGAKTLCSDIKIVPIRGQVIKVYAPWIKTAFYGEFDTYIVPGYQTVTLGGCRNFDSYNLNISKYDSASIRERCEALLPSLKTAKVVKELVGLRPHRDPVRVELELLHSANGMLKVVHNYGHGGYGVTTAPGTAKYAVNLVKDVLKGHSRL</sequence>
<accession>U5ESP7</accession>
<evidence type="ECO:0000256" key="4">
    <source>
        <dbReference type="ARBA" id="ARBA00022827"/>
    </source>
</evidence>
<evidence type="ECO:0000256" key="6">
    <source>
        <dbReference type="PIRSR" id="PIRSR000189-1"/>
    </source>
</evidence>
<feature type="binding site" evidence="6">
    <location>
        <begin position="306"/>
        <end position="311"/>
    </location>
    <ligand>
        <name>FAD</name>
        <dbReference type="ChEBI" id="CHEBI:57692"/>
    </ligand>
</feature>
<dbReference type="GO" id="GO:0071949">
    <property type="term" value="F:FAD binding"/>
    <property type="evidence" value="ECO:0007669"/>
    <property type="project" value="InterPro"/>
</dbReference>
<dbReference type="SUPFAM" id="SSF51971">
    <property type="entry name" value="Nucleotide-binding domain"/>
    <property type="match status" value="1"/>
</dbReference>
<evidence type="ECO:0000256" key="3">
    <source>
        <dbReference type="ARBA" id="ARBA00022630"/>
    </source>
</evidence>
<evidence type="ECO:0000259" key="7">
    <source>
        <dbReference type="Pfam" id="PF01266"/>
    </source>
</evidence>
<dbReference type="PANTHER" id="PTHR11530:SF17">
    <property type="entry name" value="RE49860P"/>
    <property type="match status" value="1"/>
</dbReference>
<protein>
    <submittedName>
        <fullName evidence="8">Putative d-aspartate oxidase</fullName>
    </submittedName>
</protein>
<evidence type="ECO:0000313" key="8">
    <source>
        <dbReference type="EMBL" id="JAB57610.1"/>
    </source>
</evidence>
<evidence type="ECO:0000256" key="1">
    <source>
        <dbReference type="ARBA" id="ARBA00001974"/>
    </source>
</evidence>
<evidence type="ECO:0000256" key="2">
    <source>
        <dbReference type="ARBA" id="ARBA00006730"/>
    </source>
</evidence>
<dbReference type="Gene3D" id="3.40.50.720">
    <property type="entry name" value="NAD(P)-binding Rossmann-like Domain"/>
    <property type="match status" value="1"/>
</dbReference>
<dbReference type="InterPro" id="IPR023209">
    <property type="entry name" value="DAO"/>
</dbReference>
<dbReference type="EMBL" id="GANO01002261">
    <property type="protein sequence ID" value="JAB57610.1"/>
    <property type="molecule type" value="mRNA"/>
</dbReference>
<proteinExistence type="evidence at transcript level"/>
<comment type="similarity">
    <text evidence="2">Belongs to the DAMOX/DASOX family.</text>
</comment>
<reference evidence="8" key="1">
    <citation type="journal article" date="2014" name="Insect Biochem. Mol. Biol.">
        <title>An insight into the sialome of the frog biting fly, Corethrella appendiculata.</title>
        <authorList>
            <person name="Ribeiro J.M.C."/>
            <person name="Chagas A.C."/>
            <person name="Pham V.M."/>
            <person name="Lounibos L.P."/>
            <person name="Calvo E."/>
        </authorList>
    </citation>
    <scope>NUCLEOTIDE SEQUENCE</scope>
    <source>
        <tissue evidence="8">Salivary glands</tissue>
    </source>
</reference>
<dbReference type="InterPro" id="IPR006181">
    <property type="entry name" value="D-amino_acid_oxidase_CS"/>
</dbReference>
<feature type="domain" description="FAD dependent oxidoreductase" evidence="7">
    <location>
        <begin position="3"/>
        <end position="322"/>
    </location>
</feature>
<feature type="binding site" evidence="6">
    <location>
        <begin position="40"/>
        <end position="41"/>
    </location>
    <ligand>
        <name>FAD</name>
        <dbReference type="ChEBI" id="CHEBI:57692"/>
    </ligand>
</feature>
<feature type="binding site" evidence="6">
    <location>
        <position position="277"/>
    </location>
    <ligand>
        <name>D-dopa</name>
        <dbReference type="ChEBI" id="CHEBI:149689"/>
    </ligand>
</feature>
<dbReference type="PIRSF" id="PIRSF000189">
    <property type="entry name" value="D-aa_oxidase"/>
    <property type="match status" value="1"/>
</dbReference>
<dbReference type="PANTHER" id="PTHR11530">
    <property type="entry name" value="D-AMINO ACID OXIDASE"/>
    <property type="match status" value="1"/>
</dbReference>
<dbReference type="PROSITE" id="PS00677">
    <property type="entry name" value="DAO"/>
    <property type="match status" value="1"/>
</dbReference>
<dbReference type="Gene3D" id="3.30.9.10">
    <property type="entry name" value="D-Amino Acid Oxidase, subunit A, domain 2"/>
    <property type="match status" value="1"/>
</dbReference>
<keyword evidence="5" id="KW-0560">Oxidoreductase</keyword>
<evidence type="ECO:0000256" key="5">
    <source>
        <dbReference type="ARBA" id="ARBA00023002"/>
    </source>
</evidence>
<keyword evidence="4 6" id="KW-0274">FAD</keyword>
<dbReference type="GO" id="GO:0003884">
    <property type="term" value="F:D-amino-acid oxidase activity"/>
    <property type="evidence" value="ECO:0007669"/>
    <property type="project" value="InterPro"/>
</dbReference>
<dbReference type="SUPFAM" id="SSF54373">
    <property type="entry name" value="FAD-linked reductases, C-terminal domain"/>
    <property type="match status" value="1"/>
</dbReference>
<feature type="binding site" evidence="6">
    <location>
        <position position="222"/>
    </location>
    <ligand>
        <name>D-dopa</name>
        <dbReference type="ChEBI" id="CHEBI:149689"/>
    </ligand>
</feature>
<organism evidence="8">
    <name type="scientific">Corethrella appendiculata</name>
    <dbReference type="NCBI Taxonomy" id="1370023"/>
    <lineage>
        <taxon>Eukaryota</taxon>
        <taxon>Metazoa</taxon>
        <taxon>Ecdysozoa</taxon>
        <taxon>Arthropoda</taxon>
        <taxon>Hexapoda</taxon>
        <taxon>Insecta</taxon>
        <taxon>Pterygota</taxon>
        <taxon>Neoptera</taxon>
        <taxon>Endopterygota</taxon>
        <taxon>Diptera</taxon>
        <taxon>Nematocera</taxon>
        <taxon>Culicoidea</taxon>
        <taxon>Chaoboridae</taxon>
        <taxon>Corethrella</taxon>
    </lineage>
</organism>
<keyword evidence="3" id="KW-0285">Flavoprotein</keyword>
<name>U5ESP7_9DIPT</name>
<dbReference type="GO" id="GO:0019478">
    <property type="term" value="P:D-amino acid catabolic process"/>
    <property type="evidence" value="ECO:0007669"/>
    <property type="project" value="TreeGrafter"/>
</dbReference>
<comment type="cofactor">
    <cofactor evidence="1 6">
        <name>FAD</name>
        <dbReference type="ChEBI" id="CHEBI:57692"/>
    </cofactor>
</comment>
<dbReference type="AlphaFoldDB" id="U5ESP7"/>
<dbReference type="GO" id="GO:0005737">
    <property type="term" value="C:cytoplasm"/>
    <property type="evidence" value="ECO:0007669"/>
    <property type="project" value="TreeGrafter"/>
</dbReference>